<name>A0A099K909_COLPS</name>
<dbReference type="AlphaFoldDB" id="A0A099K909"/>
<comment type="caution">
    <text evidence="3">The sequence shown here is derived from an EMBL/GenBank/DDBJ whole genome shotgun (WGS) entry which is preliminary data.</text>
</comment>
<evidence type="ECO:0000256" key="1">
    <source>
        <dbReference type="SAM" id="Coils"/>
    </source>
</evidence>
<organism evidence="3 4">
    <name type="scientific">Colwellia psychrerythraea</name>
    <name type="common">Vibrio psychroerythus</name>
    <dbReference type="NCBI Taxonomy" id="28229"/>
    <lineage>
        <taxon>Bacteria</taxon>
        <taxon>Pseudomonadati</taxon>
        <taxon>Pseudomonadota</taxon>
        <taxon>Gammaproteobacteria</taxon>
        <taxon>Alteromonadales</taxon>
        <taxon>Colwelliaceae</taxon>
        <taxon>Colwellia</taxon>
    </lineage>
</organism>
<keyword evidence="2" id="KW-1133">Transmembrane helix</keyword>
<sequence length="70" mass="8070">MEFTPNYFGLFTGFAYILLGLLWITVPVFIFLISKRVKRMLNIMENSQADIKELNANIKILQSNKNESNG</sequence>
<proteinExistence type="predicted"/>
<protein>
    <recommendedName>
        <fullName evidence="5">DUF4083 domain-containing protein</fullName>
    </recommendedName>
</protein>
<keyword evidence="2" id="KW-0812">Transmembrane</keyword>
<keyword evidence="1" id="KW-0175">Coiled coil</keyword>
<feature type="coiled-coil region" evidence="1">
    <location>
        <begin position="37"/>
        <end position="64"/>
    </location>
</feature>
<gene>
    <name evidence="3" type="ORF">ND2E_0942</name>
</gene>
<keyword evidence="2" id="KW-0472">Membrane</keyword>
<reference evidence="3 4" key="1">
    <citation type="submission" date="2014-08" db="EMBL/GenBank/DDBJ databases">
        <title>Genomic and Phenotypic Diversity of Colwellia psychrerythraea strains from Disparate Marine Basins.</title>
        <authorList>
            <person name="Techtmann S.M."/>
            <person name="Stelling S.C."/>
            <person name="Utturkar S.M."/>
            <person name="Alshibli N."/>
            <person name="Harris A."/>
            <person name="Brown S.D."/>
            <person name="Hazen T.C."/>
        </authorList>
    </citation>
    <scope>NUCLEOTIDE SEQUENCE [LARGE SCALE GENOMIC DNA]</scope>
    <source>
        <strain evidence="3 4">ND2E</strain>
    </source>
</reference>
<dbReference type="OrthoDB" id="9915735at2"/>
<dbReference type="Proteomes" id="UP000029843">
    <property type="component" value="Unassembled WGS sequence"/>
</dbReference>
<evidence type="ECO:0000313" key="3">
    <source>
        <dbReference type="EMBL" id="KGJ86770.1"/>
    </source>
</evidence>
<evidence type="ECO:0008006" key="5">
    <source>
        <dbReference type="Google" id="ProtNLM"/>
    </source>
</evidence>
<evidence type="ECO:0000313" key="4">
    <source>
        <dbReference type="Proteomes" id="UP000029843"/>
    </source>
</evidence>
<accession>A0A099K909</accession>
<dbReference type="EMBL" id="JQED01000056">
    <property type="protein sequence ID" value="KGJ86770.1"/>
    <property type="molecule type" value="Genomic_DNA"/>
</dbReference>
<evidence type="ECO:0000256" key="2">
    <source>
        <dbReference type="SAM" id="Phobius"/>
    </source>
</evidence>
<feature type="transmembrane region" description="Helical" evidence="2">
    <location>
        <begin position="6"/>
        <end position="33"/>
    </location>
</feature>